<proteinExistence type="predicted"/>
<dbReference type="Proteomes" id="UP000032068">
    <property type="component" value="Unassembled WGS sequence"/>
</dbReference>
<protein>
    <submittedName>
        <fullName evidence="1">Uncharacterized protein</fullName>
    </submittedName>
</protein>
<sequence>MNDHRHDFEGDEDLLRHVRQYDRQRPSSALDARILAAAAEAARAHEPQAQSAWQRLLGWLAGASGRGRWSAAFGCLALLGLGLGLSLKTLEQAPPAYDAPPTVMQRQAPAPMALQAPPSPASSSVMGEAAEAPKIVARMTAKMAPLPGNVSSALREIADLRARGEGGEAEQRAARLKEQYPDLDVEAELLRLPQP</sequence>
<dbReference type="RefSeq" id="WP_042556675.1">
    <property type="nucleotide sequence ID" value="NZ_JXQW01000119.1"/>
</dbReference>
<name>A0A0D0I595_9PSED</name>
<accession>A0A0D0I595</accession>
<dbReference type="OrthoDB" id="7033665at2"/>
<evidence type="ECO:0000313" key="2">
    <source>
        <dbReference type="Proteomes" id="UP000032068"/>
    </source>
</evidence>
<dbReference type="EMBL" id="JXQW01000119">
    <property type="protein sequence ID" value="KIP88052.1"/>
    <property type="molecule type" value="Genomic_DNA"/>
</dbReference>
<reference evidence="1 2" key="1">
    <citation type="submission" date="2014-12" db="EMBL/GenBank/DDBJ databases">
        <title>16Stimator: statistical estimation of ribosomal gene copy numbers from draft genome assemblies.</title>
        <authorList>
            <person name="Perisin M.A."/>
            <person name="Vetter M."/>
            <person name="Gilbert J.A."/>
            <person name="Bergelson J."/>
        </authorList>
    </citation>
    <scope>NUCLEOTIDE SEQUENCE [LARGE SCALE GENOMIC DNA]</scope>
    <source>
        <strain evidence="1 2">MEJ086</strain>
    </source>
</reference>
<dbReference type="AlphaFoldDB" id="A0A0D0I595"/>
<comment type="caution">
    <text evidence="1">The sequence shown here is derived from an EMBL/GenBank/DDBJ whole genome shotgun (WGS) entry which is preliminary data.</text>
</comment>
<gene>
    <name evidence="1" type="ORF">RU08_25415</name>
</gene>
<evidence type="ECO:0000313" key="1">
    <source>
        <dbReference type="EMBL" id="KIP88052.1"/>
    </source>
</evidence>
<organism evidence="1 2">
    <name type="scientific">Pseudomonas fulva</name>
    <dbReference type="NCBI Taxonomy" id="47880"/>
    <lineage>
        <taxon>Bacteria</taxon>
        <taxon>Pseudomonadati</taxon>
        <taxon>Pseudomonadota</taxon>
        <taxon>Gammaproteobacteria</taxon>
        <taxon>Pseudomonadales</taxon>
        <taxon>Pseudomonadaceae</taxon>
        <taxon>Pseudomonas</taxon>
    </lineage>
</organism>